<evidence type="ECO:0000256" key="1">
    <source>
        <dbReference type="ARBA" id="ARBA00001942"/>
    </source>
</evidence>
<evidence type="ECO:0000256" key="9">
    <source>
        <dbReference type="ARBA" id="ARBA00023014"/>
    </source>
</evidence>
<dbReference type="Gene3D" id="1.10.10.1100">
    <property type="entry name" value="BFD-like [2Fe-2S]-binding domain"/>
    <property type="match status" value="1"/>
</dbReference>
<dbReference type="Gene3D" id="2.40.40.20">
    <property type="match status" value="1"/>
</dbReference>
<evidence type="ECO:0000256" key="8">
    <source>
        <dbReference type="ARBA" id="ARBA00023004"/>
    </source>
</evidence>
<dbReference type="InterPro" id="IPR006657">
    <property type="entry name" value="MoPterin_dinucl-bd_dom"/>
</dbReference>
<comment type="caution">
    <text evidence="13">The sequence shown here is derived from an EMBL/GenBank/DDBJ whole genome shotgun (WGS) entry which is preliminary data.</text>
</comment>
<dbReference type="GO" id="GO:0008299">
    <property type="term" value="P:isoprenoid biosynthetic process"/>
    <property type="evidence" value="ECO:0007669"/>
    <property type="project" value="InterPro"/>
</dbReference>
<dbReference type="InterPro" id="IPR006963">
    <property type="entry name" value="Mopterin_OxRdtase_4Fe-4S_dom"/>
</dbReference>
<dbReference type="EMBL" id="WWCJ01000001">
    <property type="protein sequence ID" value="MYN00698.1"/>
    <property type="molecule type" value="Genomic_DNA"/>
</dbReference>
<dbReference type="PANTHER" id="PTHR43105:SF9">
    <property type="entry name" value="NADPH-FE(3+) OXIDOREDUCTASE SUBUNIT ALPHA"/>
    <property type="match status" value="1"/>
</dbReference>
<keyword evidence="6" id="KW-0479">Metal-binding</keyword>
<keyword evidence="14" id="KW-1185">Reference proteome</keyword>
<dbReference type="Pfam" id="PF04879">
    <property type="entry name" value="Molybdop_Fe4S4"/>
    <property type="match status" value="1"/>
</dbReference>
<dbReference type="Pfam" id="PF01568">
    <property type="entry name" value="Molydop_binding"/>
    <property type="match status" value="1"/>
</dbReference>
<evidence type="ECO:0000256" key="3">
    <source>
        <dbReference type="ARBA" id="ARBA00008747"/>
    </source>
</evidence>
<dbReference type="AlphaFoldDB" id="A0A6N9HB19"/>
<evidence type="ECO:0000256" key="2">
    <source>
        <dbReference type="ARBA" id="ARBA00001966"/>
    </source>
</evidence>
<feature type="domain" description="4Fe-4S Mo/W bis-MGD-type" evidence="12">
    <location>
        <begin position="1"/>
        <end position="55"/>
    </location>
</feature>
<keyword evidence="9" id="KW-0411">Iron-sulfur</keyword>
<reference evidence="13 14" key="1">
    <citation type="submission" date="2019-12" db="EMBL/GenBank/DDBJ databases">
        <title>Novel species isolated from a subtropical stream in China.</title>
        <authorList>
            <person name="Lu H."/>
        </authorList>
    </citation>
    <scope>NUCLEOTIDE SEQUENCE [LARGE SCALE GENOMIC DNA]</scope>
    <source>
        <strain evidence="13 14">DS3</strain>
    </source>
</reference>
<dbReference type="InterPro" id="IPR007419">
    <property type="entry name" value="BFD-like_2Fe2S-bd_dom"/>
</dbReference>
<dbReference type="Pfam" id="PF00384">
    <property type="entry name" value="Molybdopterin"/>
    <property type="match status" value="1"/>
</dbReference>
<dbReference type="GO" id="GO:0051539">
    <property type="term" value="F:4 iron, 4 sulfur cluster binding"/>
    <property type="evidence" value="ECO:0007669"/>
    <property type="project" value="UniProtKB-KW"/>
</dbReference>
<dbReference type="GO" id="GO:0043546">
    <property type="term" value="F:molybdopterin cofactor binding"/>
    <property type="evidence" value="ECO:0007669"/>
    <property type="project" value="InterPro"/>
</dbReference>
<dbReference type="InterPro" id="IPR041854">
    <property type="entry name" value="BFD-like_2Fe2S-bd_dom_sf"/>
</dbReference>
<evidence type="ECO:0000313" key="13">
    <source>
        <dbReference type="EMBL" id="MYN00698.1"/>
    </source>
</evidence>
<keyword evidence="7" id="KW-0560">Oxidoreductase</keyword>
<dbReference type="InterPro" id="IPR018294">
    <property type="entry name" value="ISPD_synthase_CS"/>
</dbReference>
<dbReference type="Gene3D" id="3.40.228.10">
    <property type="entry name" value="Dimethylsulfoxide Reductase, domain 2"/>
    <property type="match status" value="1"/>
</dbReference>
<evidence type="ECO:0000259" key="12">
    <source>
        <dbReference type="PROSITE" id="PS51669"/>
    </source>
</evidence>
<gene>
    <name evidence="13" type="ORF">GTP41_01155</name>
</gene>
<feature type="region of interest" description="Disordered" evidence="11">
    <location>
        <begin position="624"/>
        <end position="644"/>
    </location>
</feature>
<dbReference type="GO" id="GO:0042128">
    <property type="term" value="P:nitrate assimilation"/>
    <property type="evidence" value="ECO:0007669"/>
    <property type="project" value="UniProtKB-KW"/>
</dbReference>
<keyword evidence="5" id="KW-0500">Molybdenum</keyword>
<comment type="cofactor">
    <cofactor evidence="2">
        <name>[4Fe-4S] cluster</name>
        <dbReference type="ChEBI" id="CHEBI:49883"/>
    </cofactor>
</comment>
<evidence type="ECO:0000256" key="6">
    <source>
        <dbReference type="ARBA" id="ARBA00022723"/>
    </source>
</evidence>
<protein>
    <submittedName>
        <fullName evidence="13">Molybdopterin-dependent oxidoreductase</fullName>
    </submittedName>
</protein>
<dbReference type="Gene3D" id="2.20.25.90">
    <property type="entry name" value="ADC-like domains"/>
    <property type="match status" value="1"/>
</dbReference>
<dbReference type="PROSITE" id="PS51669">
    <property type="entry name" value="4FE4S_MOW_BIS_MGD"/>
    <property type="match status" value="1"/>
</dbReference>
<evidence type="ECO:0000256" key="5">
    <source>
        <dbReference type="ARBA" id="ARBA00022505"/>
    </source>
</evidence>
<dbReference type="SUPFAM" id="SSF53706">
    <property type="entry name" value="Formate dehydrogenase/DMSO reductase, domains 1-3"/>
    <property type="match status" value="1"/>
</dbReference>
<proteinExistence type="inferred from homology"/>
<keyword evidence="4" id="KW-0004">4Fe-4S</keyword>
<dbReference type="InterPro" id="IPR041957">
    <property type="entry name" value="CT_Nitrate-R-NapA-like"/>
</dbReference>
<evidence type="ECO:0000256" key="7">
    <source>
        <dbReference type="ARBA" id="ARBA00023002"/>
    </source>
</evidence>
<dbReference type="Gene3D" id="3.40.50.740">
    <property type="match status" value="1"/>
</dbReference>
<evidence type="ECO:0000256" key="10">
    <source>
        <dbReference type="ARBA" id="ARBA00023063"/>
    </source>
</evidence>
<dbReference type="InterPro" id="IPR009010">
    <property type="entry name" value="Asp_de-COase-like_dom_sf"/>
</dbReference>
<evidence type="ECO:0000313" key="14">
    <source>
        <dbReference type="Proteomes" id="UP000448575"/>
    </source>
</evidence>
<dbReference type="Pfam" id="PF04324">
    <property type="entry name" value="Fer2_BFD"/>
    <property type="match status" value="1"/>
</dbReference>
<dbReference type="CDD" id="cd02791">
    <property type="entry name" value="MopB_CT_Nitrate-R-NapA-like"/>
    <property type="match status" value="1"/>
</dbReference>
<dbReference type="Proteomes" id="UP000448575">
    <property type="component" value="Unassembled WGS sequence"/>
</dbReference>
<organism evidence="13 14">
    <name type="scientific">Pseudoduganella guangdongensis</name>
    <dbReference type="NCBI Taxonomy" id="2692179"/>
    <lineage>
        <taxon>Bacteria</taxon>
        <taxon>Pseudomonadati</taxon>
        <taxon>Pseudomonadota</taxon>
        <taxon>Betaproteobacteria</taxon>
        <taxon>Burkholderiales</taxon>
        <taxon>Oxalobacteraceae</taxon>
        <taxon>Telluria group</taxon>
        <taxon>Pseudoduganella</taxon>
    </lineage>
</organism>
<dbReference type="SMART" id="SM00926">
    <property type="entry name" value="Molybdop_Fe4S4"/>
    <property type="match status" value="1"/>
</dbReference>
<sequence>MIKTTCAYCGVGCGVTATPRRGGGFDIAGDAAHPANQGRLCVKGSALGETIGLEGRLLYPMMRERGADGSRAAQPQRVAWGEALDRVAGKWRAIIDEHGPDAVAFYVSGQLLTEDYYVANKLVKGYIGSANIDTNSRLCMSSAVAGHKRAFGEDVVPVNYDDIEHADMVVLVGSNLAWCHPILFQRLTRAKEARPEMKIVVIDPRRTATCELADLHLPIKPGTDVWLFNGLLSYLSRIGAVDPAFVAARTNGLEDALAAADMSPADVARACRVNLQDLMEFYESFAGTAKVITGFSMGVNQSSAGTDKVNAIINCHLIGGRIGKQGMGPFSITGQPNAMGGREVGGLANMLAAHLDLDNAAHRDAVQTFWSSPRIASRPGLKAVDLFEAIESGRVKAVWVIATNPVVSLPNADQVRRALERCELVVVSDVVRDTDTNAYADVLLPALAWGEKDGTVTNSERRISRQRAFLPAPGEARADWLILSQFALRMGYDGFGYASAAEIFTEHARLSAWRNAPGQLPRAFNIGALATLGESAYDALPPTQWPTPVAATAAIATLPAPTAAFPPAAASASVAASPLLAAAFAPPATAPEPAAAAAPSSAFASAAVAGLDGKQNTARIAAASEADAPSATRPFADGRFSHPDGRARFIPTTPRAPANLPDGEYPIALNTGRVRDHWHTMTRTGRAPKLADHIPESFIDMHPQDALLCGVKEGELARVTSQWGSMVARVQHGGGIARGSAFVPIHWNNQIASDARIGAVVNPVVDPISGEPEFKHTPVMIDRFPVKWHGFILSRDALQLDALAYWTKVQGKDFQRYELAGRNTIKDFGEWARQLLGIKDDDADWLEYADRSSGVLRAVHLVDDRIAQCIFISARPDLPARQWLASLFEKEQLELADRAALLAGRPIQAGADAGATVCSCFGVGRNTICNAIREKNLTTPAQITACVKAGGNCGSCVPELKKLLVETRVKETA</sequence>
<dbReference type="SUPFAM" id="SSF50692">
    <property type="entry name" value="ADC-like"/>
    <property type="match status" value="1"/>
</dbReference>
<dbReference type="GO" id="GO:1990204">
    <property type="term" value="C:oxidoreductase complex"/>
    <property type="evidence" value="ECO:0007669"/>
    <property type="project" value="UniProtKB-ARBA"/>
</dbReference>
<dbReference type="PIRSF" id="PIRSF036643">
    <property type="entry name" value="FDH_alpha"/>
    <property type="match status" value="1"/>
</dbReference>
<keyword evidence="10" id="KW-0534">Nitrate assimilation</keyword>
<dbReference type="PANTHER" id="PTHR43105">
    <property type="entry name" value="RESPIRATORY NITRATE REDUCTASE"/>
    <property type="match status" value="1"/>
</dbReference>
<dbReference type="CDD" id="cd02754">
    <property type="entry name" value="MopB_Nitrate-R-NapA-like"/>
    <property type="match status" value="1"/>
</dbReference>
<name>A0A6N9HB19_9BURK</name>
<evidence type="ECO:0000256" key="4">
    <source>
        <dbReference type="ARBA" id="ARBA00022485"/>
    </source>
</evidence>
<dbReference type="GO" id="GO:0016491">
    <property type="term" value="F:oxidoreductase activity"/>
    <property type="evidence" value="ECO:0007669"/>
    <property type="project" value="UniProtKB-KW"/>
</dbReference>
<dbReference type="GO" id="GO:0046872">
    <property type="term" value="F:metal ion binding"/>
    <property type="evidence" value="ECO:0007669"/>
    <property type="project" value="UniProtKB-KW"/>
</dbReference>
<dbReference type="RefSeq" id="WP_161023713.1">
    <property type="nucleotide sequence ID" value="NZ_WWCJ01000001.1"/>
</dbReference>
<accession>A0A6N9HB19</accession>
<comment type="similarity">
    <text evidence="3">Belongs to the prokaryotic molybdopterin-containing oxidoreductase family. NasA/NapA/NarB subfamily.</text>
</comment>
<dbReference type="InterPro" id="IPR006656">
    <property type="entry name" value="Mopterin_OxRdtase"/>
</dbReference>
<comment type="cofactor">
    <cofactor evidence="1">
        <name>Mo-bis(molybdopterin guanine dinucleotide)</name>
        <dbReference type="ChEBI" id="CHEBI:60539"/>
    </cofactor>
</comment>
<dbReference type="GO" id="GO:0045333">
    <property type="term" value="P:cellular respiration"/>
    <property type="evidence" value="ECO:0007669"/>
    <property type="project" value="UniProtKB-ARBA"/>
</dbReference>
<keyword evidence="8" id="KW-0408">Iron</keyword>
<dbReference type="GO" id="GO:0016020">
    <property type="term" value="C:membrane"/>
    <property type="evidence" value="ECO:0007669"/>
    <property type="project" value="TreeGrafter"/>
</dbReference>
<dbReference type="PROSITE" id="PS01295">
    <property type="entry name" value="ISPD"/>
    <property type="match status" value="1"/>
</dbReference>
<evidence type="ECO:0000256" key="11">
    <source>
        <dbReference type="SAM" id="MobiDB-lite"/>
    </source>
</evidence>
<dbReference type="InterPro" id="IPR050123">
    <property type="entry name" value="Prok_molybdopt-oxidoreductase"/>
</dbReference>